<gene>
    <name evidence="1" type="ORF">SSDG_02812</name>
</gene>
<accession>B5HDJ9</accession>
<evidence type="ECO:0008006" key="3">
    <source>
        <dbReference type="Google" id="ProtNLM"/>
    </source>
</evidence>
<dbReference type="EMBL" id="CM000950">
    <property type="protein sequence ID" value="EDY64910.2"/>
    <property type="molecule type" value="Genomic_DNA"/>
</dbReference>
<proteinExistence type="predicted"/>
<dbReference type="HOGENOM" id="CLU_2628036_0_0_11"/>
<evidence type="ECO:0000313" key="2">
    <source>
        <dbReference type="Proteomes" id="UP000002805"/>
    </source>
</evidence>
<keyword evidence="2" id="KW-1185">Reference proteome</keyword>
<sequence>MGLARLAELHGVATTFSPAKGVTVAVPDATVVAVLAALDIDASTPEAVRTALDRAERAAAGRLLPRTVVVWQGPGPEG</sequence>
<evidence type="ECO:0000313" key="1">
    <source>
        <dbReference type="EMBL" id="EDY64910.2"/>
    </source>
</evidence>
<dbReference type="eggNOG" id="COG1640">
    <property type="taxonomic scope" value="Bacteria"/>
</dbReference>
<reference evidence="2" key="1">
    <citation type="submission" date="2008-02" db="EMBL/GenBank/DDBJ databases">
        <authorList>
            <consortium name="The Broad Institute Genome Sequencing Platform"/>
            <person name="Fischbach M."/>
            <person name="Ward D."/>
            <person name="Young S."/>
            <person name="Jaffe D."/>
            <person name="Gnerre S."/>
            <person name="Berlin A."/>
            <person name="Heiman D."/>
            <person name="Hepburn T."/>
            <person name="Sykes S."/>
            <person name="Alvarado L."/>
            <person name="Kodira C.D."/>
            <person name="Straight P."/>
            <person name="Clardy J."/>
            <person name="Hung D."/>
            <person name="Kolter R."/>
            <person name="Mekalanos J."/>
            <person name="Walker S."/>
            <person name="Walsh C.T."/>
            <person name="Lander E."/>
            <person name="Galagan J."/>
            <person name="Nusbaum C."/>
            <person name="Birren B."/>
        </authorList>
    </citation>
    <scope>NUCLEOTIDE SEQUENCE [LARGE SCALE GENOMIC DNA]</scope>
    <source>
        <strain evidence="2">ATCC 25486 / DSM 40338 / CBS 914.69 / JCM 4507 / NBRC 13074 / NRRL 2958 / 5647</strain>
    </source>
</reference>
<dbReference type="Proteomes" id="UP000002805">
    <property type="component" value="Chromosome"/>
</dbReference>
<feature type="non-terminal residue" evidence="1">
    <location>
        <position position="78"/>
    </location>
</feature>
<name>B5HDJ9_STRE2</name>
<reference evidence="2" key="2">
    <citation type="submission" date="2009-10" db="EMBL/GenBank/DDBJ databases">
        <title>The genome sequence of Streptomyces pristinaespiralis strain ATCC 25486.</title>
        <authorList>
            <consortium name="The Broad Institute Genome Sequencing Platform"/>
            <consortium name="Broad Institute Microbial Sequencing Center"/>
            <person name="Fischbach M."/>
            <person name="Godfrey P."/>
            <person name="Ward D."/>
            <person name="Young S."/>
            <person name="Zeng Q."/>
            <person name="Koehrsen M."/>
            <person name="Alvarado L."/>
            <person name="Berlin A.M."/>
            <person name="Bochicchio J."/>
            <person name="Borenstein D."/>
            <person name="Chapman S.B."/>
            <person name="Chen Z."/>
            <person name="Engels R."/>
            <person name="Freedman E."/>
            <person name="Gellesch M."/>
            <person name="Goldberg J."/>
            <person name="Griggs A."/>
            <person name="Gujja S."/>
            <person name="Heilman E.R."/>
            <person name="Heiman D.I."/>
            <person name="Hepburn T.A."/>
            <person name="Howarth C."/>
            <person name="Jen D."/>
            <person name="Larson L."/>
            <person name="Lewis B."/>
            <person name="Mehta T."/>
            <person name="Park D."/>
            <person name="Pearson M."/>
            <person name="Richards J."/>
            <person name="Roberts A."/>
            <person name="Saif S."/>
            <person name="Shea T.D."/>
            <person name="Shenoy N."/>
            <person name="Sisk P."/>
            <person name="Stolte C."/>
            <person name="Sykes S.N."/>
            <person name="Thomson T."/>
            <person name="Walk T."/>
            <person name="White J."/>
            <person name="Yandava C."/>
            <person name="Straight P."/>
            <person name="Clardy J."/>
            <person name="Hung D."/>
            <person name="Kolter R."/>
            <person name="Mekalanos J."/>
            <person name="Walker S."/>
            <person name="Walsh C.T."/>
            <person name="Wieland-Brown L.C."/>
            <person name="Haas B."/>
            <person name="Nusbaum C."/>
            <person name="Birren B."/>
        </authorList>
    </citation>
    <scope>NUCLEOTIDE SEQUENCE [LARGE SCALE GENOMIC DNA]</scope>
    <source>
        <strain evidence="2">ATCC 25486 / DSM 40338 / CBS 914.69 / JCM 4507 / NBRC 13074 / NRRL 2958 / 5647</strain>
    </source>
</reference>
<dbReference type="AlphaFoldDB" id="B5HDJ9"/>
<organism evidence="1 2">
    <name type="scientific">Streptomyces pristinaespiralis (strain ATCC 25486 / DSM 40338 / CBS 914.69 / JCM 4507 / KCC S-0507 / NBRC 13074 / NRRL 2958 / 5647)</name>
    <dbReference type="NCBI Taxonomy" id="457429"/>
    <lineage>
        <taxon>Bacteria</taxon>
        <taxon>Bacillati</taxon>
        <taxon>Actinomycetota</taxon>
        <taxon>Actinomycetes</taxon>
        <taxon>Kitasatosporales</taxon>
        <taxon>Streptomycetaceae</taxon>
        <taxon>Streptomyces</taxon>
    </lineage>
</organism>
<protein>
    <recommendedName>
        <fullName evidence="3">4-alpha-glucanotransferase</fullName>
    </recommendedName>
</protein>